<dbReference type="EMBL" id="KQ435727">
    <property type="protein sequence ID" value="KOX77872.1"/>
    <property type="molecule type" value="Genomic_DNA"/>
</dbReference>
<dbReference type="Gene3D" id="3.30.160.60">
    <property type="entry name" value="Classic Zinc Finger"/>
    <property type="match status" value="1"/>
</dbReference>
<accession>A0A0N0BIQ0</accession>
<keyword evidence="3" id="KW-0862">Zinc</keyword>
<dbReference type="PANTHER" id="PTHR16516:SF4">
    <property type="entry name" value="C2H2-TYPE DOMAIN-CONTAINING PROTEIN"/>
    <property type="match status" value="1"/>
</dbReference>
<evidence type="ECO:0000313" key="6">
    <source>
        <dbReference type="EMBL" id="KOX77872.1"/>
    </source>
</evidence>
<dbReference type="InterPro" id="IPR013087">
    <property type="entry name" value="Znf_C2H2_type"/>
</dbReference>
<dbReference type="InterPro" id="IPR052296">
    <property type="entry name" value="TR-Histone_Methyltrans"/>
</dbReference>
<dbReference type="SUPFAM" id="SSF57667">
    <property type="entry name" value="beta-beta-alpha zinc fingers"/>
    <property type="match status" value="1"/>
</dbReference>
<dbReference type="STRING" id="166423.A0A0N0BIQ0"/>
<feature type="region of interest" description="Disordered" evidence="4">
    <location>
        <begin position="53"/>
        <end position="91"/>
    </location>
</feature>
<dbReference type="PROSITE" id="PS00028">
    <property type="entry name" value="ZINC_FINGER_C2H2_1"/>
    <property type="match status" value="2"/>
</dbReference>
<dbReference type="OrthoDB" id="5814089at2759"/>
<reference evidence="6 7" key="1">
    <citation type="submission" date="2015-07" db="EMBL/GenBank/DDBJ databases">
        <title>The genome of Melipona quadrifasciata.</title>
        <authorList>
            <person name="Pan H."/>
            <person name="Kapheim K."/>
        </authorList>
    </citation>
    <scope>NUCLEOTIDE SEQUENCE [LARGE SCALE GENOMIC DNA]</scope>
    <source>
        <strain evidence="6">0111107301</strain>
        <tissue evidence="6">Whole body</tissue>
    </source>
</reference>
<feature type="domain" description="C2H2-type" evidence="5">
    <location>
        <begin position="417"/>
        <end position="445"/>
    </location>
</feature>
<feature type="compositionally biased region" description="Polar residues" evidence="4">
    <location>
        <begin position="281"/>
        <end position="303"/>
    </location>
</feature>
<dbReference type="PROSITE" id="PS50157">
    <property type="entry name" value="ZINC_FINGER_C2H2_2"/>
    <property type="match status" value="2"/>
</dbReference>
<dbReference type="GO" id="GO:0006355">
    <property type="term" value="P:regulation of DNA-templated transcription"/>
    <property type="evidence" value="ECO:0007669"/>
    <property type="project" value="TreeGrafter"/>
</dbReference>
<dbReference type="InterPro" id="IPR036236">
    <property type="entry name" value="Znf_C2H2_sf"/>
</dbReference>
<keyword evidence="7" id="KW-1185">Reference proteome</keyword>
<dbReference type="SMART" id="SM00355">
    <property type="entry name" value="ZnF_C2H2"/>
    <property type="match status" value="2"/>
</dbReference>
<dbReference type="AlphaFoldDB" id="A0A0N0BIQ0"/>
<gene>
    <name evidence="6" type="ORF">WN51_05758</name>
</gene>
<organism evidence="6 7">
    <name type="scientific">Melipona quadrifasciata</name>
    <dbReference type="NCBI Taxonomy" id="166423"/>
    <lineage>
        <taxon>Eukaryota</taxon>
        <taxon>Metazoa</taxon>
        <taxon>Ecdysozoa</taxon>
        <taxon>Arthropoda</taxon>
        <taxon>Hexapoda</taxon>
        <taxon>Insecta</taxon>
        <taxon>Pterygota</taxon>
        <taxon>Neoptera</taxon>
        <taxon>Endopterygota</taxon>
        <taxon>Hymenoptera</taxon>
        <taxon>Apocrita</taxon>
        <taxon>Aculeata</taxon>
        <taxon>Apoidea</taxon>
        <taxon>Anthophila</taxon>
        <taxon>Apidae</taxon>
        <taxon>Melipona</taxon>
    </lineage>
</organism>
<keyword evidence="3" id="KW-0479">Metal-binding</keyword>
<evidence type="ECO:0000256" key="1">
    <source>
        <dbReference type="ARBA" id="ARBA00004123"/>
    </source>
</evidence>
<evidence type="ECO:0000256" key="2">
    <source>
        <dbReference type="ARBA" id="ARBA00023242"/>
    </source>
</evidence>
<feature type="region of interest" description="Disordered" evidence="4">
    <location>
        <begin position="274"/>
        <end position="305"/>
    </location>
</feature>
<keyword evidence="3" id="KW-0863">Zinc-finger</keyword>
<feature type="domain" description="C2H2-type" evidence="5">
    <location>
        <begin position="457"/>
        <end position="484"/>
    </location>
</feature>
<comment type="subcellular location">
    <subcellularLocation>
        <location evidence="1">Nucleus</location>
    </subcellularLocation>
</comment>
<dbReference type="Pfam" id="PF00096">
    <property type="entry name" value="zf-C2H2"/>
    <property type="match status" value="1"/>
</dbReference>
<dbReference type="PANTHER" id="PTHR16516">
    <property type="entry name" value="AGAP007109-PA"/>
    <property type="match status" value="1"/>
</dbReference>
<proteinExistence type="predicted"/>
<dbReference type="GO" id="GO:0005634">
    <property type="term" value="C:nucleus"/>
    <property type="evidence" value="ECO:0007669"/>
    <property type="project" value="UniProtKB-SubCell"/>
</dbReference>
<keyword evidence="2" id="KW-0539">Nucleus</keyword>
<name>A0A0N0BIQ0_9HYME</name>
<dbReference type="GO" id="GO:0008270">
    <property type="term" value="F:zinc ion binding"/>
    <property type="evidence" value="ECO:0007669"/>
    <property type="project" value="UniProtKB-KW"/>
</dbReference>
<dbReference type="Proteomes" id="UP000053105">
    <property type="component" value="Unassembled WGS sequence"/>
</dbReference>
<evidence type="ECO:0000256" key="3">
    <source>
        <dbReference type="PROSITE-ProRule" id="PRU00042"/>
    </source>
</evidence>
<evidence type="ECO:0000313" key="7">
    <source>
        <dbReference type="Proteomes" id="UP000053105"/>
    </source>
</evidence>
<protein>
    <submittedName>
        <fullName evidence="6">PR domain zinc finger protein 8</fullName>
    </submittedName>
</protein>
<feature type="compositionally biased region" description="Low complexity" evidence="4">
    <location>
        <begin position="70"/>
        <end position="89"/>
    </location>
</feature>
<evidence type="ECO:0000259" key="5">
    <source>
        <dbReference type="PROSITE" id="PS50157"/>
    </source>
</evidence>
<sequence length="503" mass="55454">MIGLMVDFKSYGSGVGGPRSPSARARWHGQNIQPGIEYRLTPRQPPVVIRRSSGTSRMTMEDRTSGIDRAAPATSTTATTALTSCSPPSISDVTSDASYPLQRASKRSFDVAFLVAPDENLARRQSEKMRMVSSRKDRSREEMSTENILDSDRLPQNLTIKSYDNDTAVSDRRRMMQCTENSLSPPYISPRTLTPTLPGLSPDTDARRYVSGSRLQKSPSPPAFGTHQSMLTTCPEAVEPTLSCNKVYDTGISCPTDRHGESRSAFTKVNLAAQRNGFNDDGQTSPRSSISPDDRTGYQSSVSPPVVPLTATTGYKYAPFPTKMTYPFLVSPEGSQPGLLENLKISPIAQPPKVPSPKMPSFRPDLPPVYPNLPYNPISVFPPMADALTRPRFLATAAGVAGLLPSSFAALTLPAQNVCAKCNLSFRMTSDLVYHMRSHHKNENSAEAARRRREEKLRCPVCDESFRERHHLTRHMTAHQDKESDAIVDQVEVKRRATTVHSK</sequence>
<feature type="region of interest" description="Disordered" evidence="4">
    <location>
        <begin position="181"/>
        <end position="205"/>
    </location>
</feature>
<evidence type="ECO:0000256" key="4">
    <source>
        <dbReference type="SAM" id="MobiDB-lite"/>
    </source>
</evidence>